<accession>A0ABX5XQS7</accession>
<evidence type="ECO:0008006" key="3">
    <source>
        <dbReference type="Google" id="ProtNLM"/>
    </source>
</evidence>
<dbReference type="Proteomes" id="UP000318081">
    <property type="component" value="Chromosome"/>
</dbReference>
<evidence type="ECO:0000313" key="2">
    <source>
        <dbReference type="Proteomes" id="UP000318081"/>
    </source>
</evidence>
<protein>
    <recommendedName>
        <fullName evidence="3">Transposase</fullName>
    </recommendedName>
</protein>
<keyword evidence="2" id="KW-1185">Reference proteome</keyword>
<reference evidence="1 2" key="1">
    <citation type="submission" date="2019-02" db="EMBL/GenBank/DDBJ databases">
        <title>Deep-cultivation of Planctomycetes and their phenomic and genomic characterization uncovers novel biology.</title>
        <authorList>
            <person name="Wiegand S."/>
            <person name="Jogler M."/>
            <person name="Boedeker C."/>
            <person name="Pinto D."/>
            <person name="Vollmers J."/>
            <person name="Rivas-Marin E."/>
            <person name="Kohn T."/>
            <person name="Peeters S.H."/>
            <person name="Heuer A."/>
            <person name="Rast P."/>
            <person name="Oberbeckmann S."/>
            <person name="Bunk B."/>
            <person name="Jeske O."/>
            <person name="Meyerdierks A."/>
            <person name="Storesund J.E."/>
            <person name="Kallscheuer N."/>
            <person name="Luecker S."/>
            <person name="Lage O.M."/>
            <person name="Pohl T."/>
            <person name="Merkel B.J."/>
            <person name="Hornburger P."/>
            <person name="Mueller R.-W."/>
            <person name="Bruemmer F."/>
            <person name="Labrenz M."/>
            <person name="Spormann A.M."/>
            <person name="Op den Camp H."/>
            <person name="Overmann J."/>
            <person name="Amann R."/>
            <person name="Jetten M.S.M."/>
            <person name="Mascher T."/>
            <person name="Medema M.H."/>
            <person name="Devos D.P."/>
            <person name="Kaster A.-K."/>
            <person name="Ovreas L."/>
            <person name="Rohde M."/>
            <person name="Galperin M.Y."/>
            <person name="Jogler C."/>
        </authorList>
    </citation>
    <scope>NUCLEOTIDE SEQUENCE [LARGE SCALE GENOMIC DNA]</scope>
    <source>
        <strain evidence="1 2">TBK1r</strain>
    </source>
</reference>
<evidence type="ECO:0000313" key="1">
    <source>
        <dbReference type="EMBL" id="QDV84359.1"/>
    </source>
</evidence>
<gene>
    <name evidence="1" type="ORF">TBK1r_33040</name>
</gene>
<dbReference type="EMBL" id="CP036432">
    <property type="protein sequence ID" value="QDV84359.1"/>
    <property type="molecule type" value="Genomic_DNA"/>
</dbReference>
<proteinExistence type="predicted"/>
<organism evidence="1 2">
    <name type="scientific">Stieleria magnilauensis</name>
    <dbReference type="NCBI Taxonomy" id="2527963"/>
    <lineage>
        <taxon>Bacteria</taxon>
        <taxon>Pseudomonadati</taxon>
        <taxon>Planctomycetota</taxon>
        <taxon>Planctomycetia</taxon>
        <taxon>Pirellulales</taxon>
        <taxon>Pirellulaceae</taxon>
        <taxon>Stieleria</taxon>
    </lineage>
</organism>
<sequence length="69" mass="7990">MHLNGHRQTELREALILIEIRLSLKETLVHVLALHFGIATLYRMLKHSYFLTKAIVPTSRLLPTRISTI</sequence>
<name>A0ABX5XQS7_9BACT</name>